<evidence type="ECO:0000313" key="9">
    <source>
        <dbReference type="Proteomes" id="UP001209701"/>
    </source>
</evidence>
<dbReference type="PROSITE" id="PS51755">
    <property type="entry name" value="OMPR_PHOB"/>
    <property type="match status" value="1"/>
</dbReference>
<dbReference type="InterPro" id="IPR001867">
    <property type="entry name" value="OmpR/PhoB-type_DNA-bd"/>
</dbReference>
<protein>
    <submittedName>
        <fullName evidence="8">Response regulator transcription factor</fullName>
    </submittedName>
</protein>
<evidence type="ECO:0000259" key="7">
    <source>
        <dbReference type="PROSITE" id="PS51755"/>
    </source>
</evidence>
<dbReference type="RefSeq" id="WP_263573653.1">
    <property type="nucleotide sequence ID" value="NZ_JAJIRN010000012.1"/>
</dbReference>
<comment type="caution">
    <text evidence="8">The sequence shown here is derived from an EMBL/GenBank/DDBJ whole genome shotgun (WGS) entry which is preliminary data.</text>
</comment>
<accession>A0ABT2YLX0</accession>
<evidence type="ECO:0000256" key="1">
    <source>
        <dbReference type="ARBA" id="ARBA00023015"/>
    </source>
</evidence>
<evidence type="ECO:0000313" key="8">
    <source>
        <dbReference type="EMBL" id="MCV2371073.1"/>
    </source>
</evidence>
<reference evidence="8 9" key="1">
    <citation type="submission" date="2021-11" db="EMBL/GenBank/DDBJ databases">
        <authorList>
            <person name="Liang Q."/>
            <person name="Mou H."/>
            <person name="Liu Z."/>
        </authorList>
    </citation>
    <scope>NUCLEOTIDE SEQUENCE [LARGE SCALE GENOMIC DNA]</scope>
    <source>
        <strain evidence="8 9">CHU3</strain>
    </source>
</reference>
<dbReference type="Gene3D" id="1.10.10.10">
    <property type="entry name" value="Winged helix-like DNA-binding domain superfamily/Winged helix DNA-binding domain"/>
    <property type="match status" value="1"/>
</dbReference>
<dbReference type="SUPFAM" id="SSF52172">
    <property type="entry name" value="CheY-like"/>
    <property type="match status" value="1"/>
</dbReference>
<feature type="modified residue" description="4-aspartylphosphate" evidence="4">
    <location>
        <position position="51"/>
    </location>
</feature>
<dbReference type="SMART" id="SM00862">
    <property type="entry name" value="Trans_reg_C"/>
    <property type="match status" value="1"/>
</dbReference>
<dbReference type="EMBL" id="JAJIRN010000012">
    <property type="protein sequence ID" value="MCV2371073.1"/>
    <property type="molecule type" value="Genomic_DNA"/>
</dbReference>
<name>A0ABT2YLX0_9BURK</name>
<evidence type="ECO:0000256" key="3">
    <source>
        <dbReference type="ARBA" id="ARBA00023163"/>
    </source>
</evidence>
<evidence type="ECO:0000256" key="2">
    <source>
        <dbReference type="ARBA" id="ARBA00023125"/>
    </source>
</evidence>
<dbReference type="InterPro" id="IPR011006">
    <property type="entry name" value="CheY-like_superfamily"/>
</dbReference>
<dbReference type="Pfam" id="PF00072">
    <property type="entry name" value="Response_reg"/>
    <property type="match status" value="1"/>
</dbReference>
<dbReference type="SMART" id="SM00448">
    <property type="entry name" value="REC"/>
    <property type="match status" value="1"/>
</dbReference>
<keyword evidence="9" id="KW-1185">Reference proteome</keyword>
<keyword evidence="1" id="KW-0805">Transcription regulation</keyword>
<feature type="DNA-binding region" description="OmpR/PhoB-type" evidence="5">
    <location>
        <begin position="126"/>
        <end position="220"/>
    </location>
</feature>
<sequence length="229" mass="25390">MNVLLFEDQLELAHQLRSELADYGYRVTWVRQLTSALSQLEGGGIDLVLLDLGLADDAGHSLLQRMRRDWPRTPVLNLTTLDLLGDSRLFGADGNAAHDFLLKPFAPAELRARLRALGCRSFGADTECLDLRGLSLNLGAQRASLNGRPLELSRSEYLLLSALATRADRVQTRRVLEEQIGSSVVGRASNVLDVQISNLRKKLGEGYVRTVRNVGYVIDRRTEPRGQPS</sequence>
<feature type="domain" description="Response regulatory" evidence="6">
    <location>
        <begin position="2"/>
        <end position="118"/>
    </location>
</feature>
<evidence type="ECO:0000256" key="5">
    <source>
        <dbReference type="PROSITE-ProRule" id="PRU01091"/>
    </source>
</evidence>
<dbReference type="InterPro" id="IPR001789">
    <property type="entry name" value="Sig_transdc_resp-reg_receiver"/>
</dbReference>
<dbReference type="Gene3D" id="3.40.50.2300">
    <property type="match status" value="1"/>
</dbReference>
<organism evidence="8 9">
    <name type="scientific">Roseateles oligotrophus</name>
    <dbReference type="NCBI Taxonomy" id="1769250"/>
    <lineage>
        <taxon>Bacteria</taxon>
        <taxon>Pseudomonadati</taxon>
        <taxon>Pseudomonadota</taxon>
        <taxon>Betaproteobacteria</taxon>
        <taxon>Burkholderiales</taxon>
        <taxon>Sphaerotilaceae</taxon>
        <taxon>Roseateles</taxon>
    </lineage>
</organism>
<dbReference type="Proteomes" id="UP001209701">
    <property type="component" value="Unassembled WGS sequence"/>
</dbReference>
<proteinExistence type="predicted"/>
<dbReference type="PANTHER" id="PTHR48111">
    <property type="entry name" value="REGULATOR OF RPOS"/>
    <property type="match status" value="1"/>
</dbReference>
<evidence type="ECO:0000259" key="6">
    <source>
        <dbReference type="PROSITE" id="PS50110"/>
    </source>
</evidence>
<keyword evidence="3" id="KW-0804">Transcription</keyword>
<dbReference type="PROSITE" id="PS50110">
    <property type="entry name" value="RESPONSE_REGULATORY"/>
    <property type="match status" value="1"/>
</dbReference>
<feature type="domain" description="OmpR/PhoB-type" evidence="7">
    <location>
        <begin position="126"/>
        <end position="220"/>
    </location>
</feature>
<keyword evidence="4" id="KW-0597">Phosphoprotein</keyword>
<evidence type="ECO:0000256" key="4">
    <source>
        <dbReference type="PROSITE-ProRule" id="PRU00169"/>
    </source>
</evidence>
<dbReference type="CDD" id="cd00383">
    <property type="entry name" value="trans_reg_C"/>
    <property type="match status" value="1"/>
</dbReference>
<dbReference type="PANTHER" id="PTHR48111:SF67">
    <property type="entry name" value="TRANSCRIPTIONAL REGULATORY PROTEIN TCTD"/>
    <property type="match status" value="1"/>
</dbReference>
<dbReference type="Pfam" id="PF00486">
    <property type="entry name" value="Trans_reg_C"/>
    <property type="match status" value="1"/>
</dbReference>
<dbReference type="InterPro" id="IPR036388">
    <property type="entry name" value="WH-like_DNA-bd_sf"/>
</dbReference>
<keyword evidence="2 5" id="KW-0238">DNA-binding</keyword>
<dbReference type="InterPro" id="IPR039420">
    <property type="entry name" value="WalR-like"/>
</dbReference>
<gene>
    <name evidence="8" type="ORF">LNV07_23540</name>
</gene>